<dbReference type="InterPro" id="IPR001732">
    <property type="entry name" value="UDP-Glc/GDP-Man_DH_N"/>
</dbReference>
<evidence type="ECO:0000313" key="12">
    <source>
        <dbReference type="EMBL" id="RID86809.1"/>
    </source>
</evidence>
<evidence type="ECO:0000256" key="8">
    <source>
        <dbReference type="PIRSR" id="PIRSR500134-1"/>
    </source>
</evidence>
<evidence type="ECO:0000256" key="6">
    <source>
        <dbReference type="ARBA" id="ARBA00047473"/>
    </source>
</evidence>
<dbReference type="Pfam" id="PF03721">
    <property type="entry name" value="UDPG_MGDP_dh_N"/>
    <property type="match status" value="1"/>
</dbReference>
<sequence length="439" mass="47206">MNITVAGTGYVGLVTGVCFAEAGYTVTCFDTDTEKINTLSAGISTIYEPGLEEMLVQNMDAKRLRFTVSPAEAYSGADFIFIAVGTPEREDGSANLDFVESVAREIAEHARGKTVVAVKSTVPVGTNRKLAGFFNPRSGISIVSNPEFLREGSGIADTFQAERIVIGTDDKAAGDKLAGIYRRFGVPILRTGLKSAEMIKYASNAFLAAKISLVNEIANFCEVTGADIEEVALGMGMDSRIGSQFLRAGIGYGGSCFPKDTKALVKLGEEWGCDFSILKSVIEVNSRQKQKLVNAAIGIAGSFKGKRAAVLGLSFKPFTDDIREAPALEVIRQLLDEGADISVYDPAAMGKMREIYGDQLYYAETPEEAVKGADFAFVLTEWPEITAFPLEKYRLFMRQPVLLDGRNCYSAEAAEKAGLTYVSIGRKAVLAEAVAAATK</sequence>
<gene>
    <name evidence="12" type="ORF">D1970_06015</name>
</gene>
<dbReference type="AlphaFoldDB" id="A0A398B9M6"/>
<dbReference type="EMBL" id="QWVT01000011">
    <property type="protein sequence ID" value="RID86809.1"/>
    <property type="molecule type" value="Genomic_DNA"/>
</dbReference>
<evidence type="ECO:0000256" key="9">
    <source>
        <dbReference type="PIRSR" id="PIRSR500134-2"/>
    </source>
</evidence>
<name>A0A398B9M6_9BACI</name>
<feature type="domain" description="UDP-glucose/GDP-mannose dehydrogenase C-terminal" evidence="11">
    <location>
        <begin position="309"/>
        <end position="411"/>
    </location>
</feature>
<dbReference type="EC" id="1.1.1.22" evidence="3 7"/>
<reference evidence="12 13" key="1">
    <citation type="submission" date="2018-08" db="EMBL/GenBank/DDBJ databases">
        <title>Bacillus jemisoniae sp. nov., Bacillus chryseoplanitiae sp. nov., Bacillus resnikiae sp. nov., and Bacillus frankliniae sp. nov., isolated from Viking spacecraft and associated surfaces.</title>
        <authorList>
            <person name="Seuylemezian A."/>
            <person name="Vaishampayan P."/>
        </authorList>
    </citation>
    <scope>NUCLEOTIDE SEQUENCE [LARGE SCALE GENOMIC DNA]</scope>
    <source>
        <strain evidence="12 13">JJ-247</strain>
    </source>
</reference>
<dbReference type="InterPro" id="IPR014027">
    <property type="entry name" value="UDP-Glc/GDP-Man_DH_C"/>
</dbReference>
<evidence type="ECO:0000313" key="13">
    <source>
        <dbReference type="Proteomes" id="UP000265816"/>
    </source>
</evidence>
<dbReference type="GO" id="GO:0051287">
    <property type="term" value="F:NAD binding"/>
    <property type="evidence" value="ECO:0007669"/>
    <property type="project" value="InterPro"/>
</dbReference>
<protein>
    <recommendedName>
        <fullName evidence="3 7">UDP-glucose 6-dehydrogenase</fullName>
        <ecNumber evidence="3 7">1.1.1.22</ecNumber>
    </recommendedName>
</protein>
<dbReference type="SUPFAM" id="SSF48179">
    <property type="entry name" value="6-phosphogluconate dehydrogenase C-terminal domain-like"/>
    <property type="match status" value="1"/>
</dbReference>
<dbReference type="GO" id="GO:0006065">
    <property type="term" value="P:UDP-glucuronate biosynthetic process"/>
    <property type="evidence" value="ECO:0007669"/>
    <property type="project" value="UniProtKB-UniPathway"/>
</dbReference>
<dbReference type="InterPro" id="IPR014026">
    <property type="entry name" value="UDP-Glc/GDP-Man_DH_dimer"/>
</dbReference>
<feature type="binding site" evidence="9">
    <location>
        <position position="316"/>
    </location>
    <ligand>
        <name>substrate</name>
    </ligand>
</feature>
<evidence type="ECO:0000256" key="10">
    <source>
        <dbReference type="PIRSR" id="PIRSR500134-3"/>
    </source>
</evidence>
<dbReference type="PIRSF" id="PIRSF000124">
    <property type="entry name" value="UDPglc_GDPman_dh"/>
    <property type="match status" value="1"/>
</dbReference>
<dbReference type="GO" id="GO:0000271">
    <property type="term" value="P:polysaccharide biosynthetic process"/>
    <property type="evidence" value="ECO:0007669"/>
    <property type="project" value="InterPro"/>
</dbReference>
<feature type="active site" description="Nucleophile" evidence="8">
    <location>
        <position position="256"/>
    </location>
</feature>
<organism evidence="12 13">
    <name type="scientific">Mesobacillus zeae</name>
    <dbReference type="NCBI Taxonomy" id="1917180"/>
    <lineage>
        <taxon>Bacteria</taxon>
        <taxon>Bacillati</taxon>
        <taxon>Bacillota</taxon>
        <taxon>Bacilli</taxon>
        <taxon>Bacillales</taxon>
        <taxon>Bacillaceae</taxon>
        <taxon>Mesobacillus</taxon>
    </lineage>
</organism>
<feature type="binding site" evidence="9">
    <location>
        <begin position="245"/>
        <end position="249"/>
    </location>
    <ligand>
        <name>substrate</name>
    </ligand>
</feature>
<evidence type="ECO:0000256" key="2">
    <source>
        <dbReference type="ARBA" id="ARBA00006601"/>
    </source>
</evidence>
<feature type="binding site" evidence="9">
    <location>
        <position position="200"/>
    </location>
    <ligand>
        <name>substrate</name>
    </ligand>
</feature>
<dbReference type="Pfam" id="PF00984">
    <property type="entry name" value="UDPG_MGDP_dh"/>
    <property type="match status" value="1"/>
</dbReference>
<dbReference type="RefSeq" id="WP_119111989.1">
    <property type="nucleotide sequence ID" value="NZ_CBCSEO010000006.1"/>
</dbReference>
<comment type="caution">
    <text evidence="12">The sequence shown here is derived from an EMBL/GenBank/DDBJ whole genome shotgun (WGS) entry which is preliminary data.</text>
</comment>
<keyword evidence="5 7" id="KW-0520">NAD</keyword>
<dbReference type="PANTHER" id="PTHR43750">
    <property type="entry name" value="UDP-GLUCOSE 6-DEHYDROGENASE TUAD"/>
    <property type="match status" value="1"/>
</dbReference>
<dbReference type="Gene3D" id="3.40.50.720">
    <property type="entry name" value="NAD(P)-binding Rossmann-like Domain"/>
    <property type="match status" value="2"/>
</dbReference>
<dbReference type="GO" id="GO:0003979">
    <property type="term" value="F:UDP-glucose 6-dehydrogenase activity"/>
    <property type="evidence" value="ECO:0007669"/>
    <property type="project" value="UniProtKB-EC"/>
</dbReference>
<dbReference type="SUPFAM" id="SSF51735">
    <property type="entry name" value="NAD(P)-binding Rossmann-fold domains"/>
    <property type="match status" value="1"/>
</dbReference>
<proteinExistence type="inferred from homology"/>
<dbReference type="OrthoDB" id="9803238at2"/>
<evidence type="ECO:0000256" key="7">
    <source>
        <dbReference type="PIRNR" id="PIRNR000124"/>
    </source>
</evidence>
<feature type="binding site" evidence="10">
    <location>
        <position position="151"/>
    </location>
    <ligand>
        <name>NAD(+)</name>
        <dbReference type="ChEBI" id="CHEBI:57540"/>
    </ligand>
</feature>
<dbReference type="InterPro" id="IPR028357">
    <property type="entry name" value="UDPglc_DH_bac"/>
</dbReference>
<feature type="binding site" evidence="10">
    <location>
        <position position="86"/>
    </location>
    <ligand>
        <name>NAD(+)</name>
        <dbReference type="ChEBI" id="CHEBI:57540"/>
    </ligand>
</feature>
<feature type="binding site" evidence="10">
    <location>
        <position position="35"/>
    </location>
    <ligand>
        <name>NAD(+)</name>
        <dbReference type="ChEBI" id="CHEBI:57540"/>
    </ligand>
</feature>
<evidence type="ECO:0000256" key="1">
    <source>
        <dbReference type="ARBA" id="ARBA00004701"/>
    </source>
</evidence>
<keyword evidence="4 7" id="KW-0560">Oxidoreductase</keyword>
<dbReference type="InterPro" id="IPR017476">
    <property type="entry name" value="UDP-Glc/GDP-Man"/>
</dbReference>
<dbReference type="PANTHER" id="PTHR43750:SF4">
    <property type="entry name" value="UDP-GLUCOSE 6-DEHYDROGENASE YWQF"/>
    <property type="match status" value="1"/>
</dbReference>
<dbReference type="NCBIfam" id="TIGR03026">
    <property type="entry name" value="NDP-sugDHase"/>
    <property type="match status" value="1"/>
</dbReference>
<comment type="catalytic activity">
    <reaction evidence="6 7">
        <text>UDP-alpha-D-glucose + 2 NAD(+) + H2O = UDP-alpha-D-glucuronate + 2 NADH + 3 H(+)</text>
        <dbReference type="Rhea" id="RHEA:23596"/>
        <dbReference type="ChEBI" id="CHEBI:15377"/>
        <dbReference type="ChEBI" id="CHEBI:15378"/>
        <dbReference type="ChEBI" id="CHEBI:57540"/>
        <dbReference type="ChEBI" id="CHEBI:57945"/>
        <dbReference type="ChEBI" id="CHEBI:58052"/>
        <dbReference type="ChEBI" id="CHEBI:58885"/>
        <dbReference type="EC" id="1.1.1.22"/>
    </reaction>
</comment>
<evidence type="ECO:0000256" key="3">
    <source>
        <dbReference type="ARBA" id="ARBA00012954"/>
    </source>
</evidence>
<dbReference type="InterPro" id="IPR036220">
    <property type="entry name" value="UDP-Glc/GDP-Man_DH_C_sf"/>
</dbReference>
<feature type="binding site" evidence="9">
    <location>
        <begin position="148"/>
        <end position="151"/>
    </location>
    <ligand>
        <name>substrate</name>
    </ligand>
</feature>
<keyword evidence="13" id="KW-1185">Reference proteome</keyword>
<accession>A0A398B9M6</accession>
<feature type="binding site" evidence="10">
    <location>
        <position position="259"/>
    </location>
    <ligand>
        <name>NAD(+)</name>
        <dbReference type="ChEBI" id="CHEBI:57540"/>
    </ligand>
</feature>
<comment type="similarity">
    <text evidence="2 7">Belongs to the UDP-glucose/GDP-mannose dehydrogenase family.</text>
</comment>
<evidence type="ECO:0000256" key="4">
    <source>
        <dbReference type="ARBA" id="ARBA00023002"/>
    </source>
</evidence>
<feature type="binding site" evidence="9">
    <location>
        <position position="253"/>
    </location>
    <ligand>
        <name>substrate</name>
    </ligand>
</feature>
<dbReference type="SMART" id="SM00984">
    <property type="entry name" value="UDPG_MGDP_dh_C"/>
    <property type="match status" value="1"/>
</dbReference>
<dbReference type="InterPro" id="IPR036291">
    <property type="entry name" value="NAD(P)-bd_dom_sf"/>
</dbReference>
<feature type="binding site" evidence="10">
    <location>
        <position position="121"/>
    </location>
    <ligand>
        <name>NAD(+)</name>
        <dbReference type="ChEBI" id="CHEBI:57540"/>
    </ligand>
</feature>
<comment type="pathway">
    <text evidence="1">Nucleotide-sugar biosynthesis; UDP-alpha-D-glucuronate biosynthesis; UDP-alpha-D-glucuronate from UDP-alpha-D-glucose: step 1/1.</text>
</comment>
<dbReference type="Gene3D" id="1.20.5.100">
    <property type="entry name" value="Cytochrome c1, transmembrane anchor, C-terminal"/>
    <property type="match status" value="1"/>
</dbReference>
<feature type="binding site" evidence="10">
    <location>
        <position position="30"/>
    </location>
    <ligand>
        <name>NAD(+)</name>
        <dbReference type="ChEBI" id="CHEBI:57540"/>
    </ligand>
</feature>
<dbReference type="SUPFAM" id="SSF52413">
    <property type="entry name" value="UDP-glucose/GDP-mannose dehydrogenase C-terminal domain"/>
    <property type="match status" value="1"/>
</dbReference>
<dbReference type="InterPro" id="IPR008927">
    <property type="entry name" value="6-PGluconate_DH-like_C_sf"/>
</dbReference>
<feature type="binding site" evidence="10">
    <location>
        <position position="323"/>
    </location>
    <ligand>
        <name>NAD(+)</name>
        <dbReference type="ChEBI" id="CHEBI:57540"/>
    </ligand>
</feature>
<dbReference type="Proteomes" id="UP000265816">
    <property type="component" value="Unassembled WGS sequence"/>
</dbReference>
<dbReference type="UniPathway" id="UPA00038">
    <property type="reaction ID" value="UER00491"/>
</dbReference>
<dbReference type="PIRSF" id="PIRSF500134">
    <property type="entry name" value="UDPglc_DH_bac"/>
    <property type="match status" value="1"/>
</dbReference>
<evidence type="ECO:0000256" key="5">
    <source>
        <dbReference type="ARBA" id="ARBA00023027"/>
    </source>
</evidence>
<evidence type="ECO:0000259" key="11">
    <source>
        <dbReference type="SMART" id="SM00984"/>
    </source>
</evidence>
<dbReference type="Pfam" id="PF03720">
    <property type="entry name" value="UDPG_MGDP_dh_C"/>
    <property type="match status" value="1"/>
</dbReference>